<gene>
    <name evidence="1" type="ORF">CK203_034113</name>
</gene>
<protein>
    <submittedName>
        <fullName evidence="1">Uncharacterized protein</fullName>
    </submittedName>
</protein>
<proteinExistence type="predicted"/>
<organism evidence="1 2">
    <name type="scientific">Vitis vinifera</name>
    <name type="common">Grape</name>
    <dbReference type="NCBI Taxonomy" id="29760"/>
    <lineage>
        <taxon>Eukaryota</taxon>
        <taxon>Viridiplantae</taxon>
        <taxon>Streptophyta</taxon>
        <taxon>Embryophyta</taxon>
        <taxon>Tracheophyta</taxon>
        <taxon>Spermatophyta</taxon>
        <taxon>Magnoliopsida</taxon>
        <taxon>eudicotyledons</taxon>
        <taxon>Gunneridae</taxon>
        <taxon>Pentapetalae</taxon>
        <taxon>rosids</taxon>
        <taxon>Vitales</taxon>
        <taxon>Vitaceae</taxon>
        <taxon>Viteae</taxon>
        <taxon>Vitis</taxon>
    </lineage>
</organism>
<sequence length="99" mass="10914">MESGLSSLGSSLLVPCVQELVKEPLTAVPHRYLRPEQDPPVLSNTTDSMPHVPIIDLHHACQEWGFFQGNNLGQGINLISFVYPYLLYLSLHASKLGVS</sequence>
<reference evidence="1 2" key="1">
    <citation type="journal article" date="2018" name="PLoS Genet.">
        <title>Population sequencing reveals clonal diversity and ancestral inbreeding in the grapevine cultivar Chardonnay.</title>
        <authorList>
            <person name="Roach M.J."/>
            <person name="Johnson D.L."/>
            <person name="Bohlmann J."/>
            <person name="van Vuuren H.J."/>
            <person name="Jones S.J."/>
            <person name="Pretorius I.S."/>
            <person name="Schmidt S.A."/>
            <person name="Borneman A.R."/>
        </authorList>
    </citation>
    <scope>NUCLEOTIDE SEQUENCE [LARGE SCALE GENOMIC DNA]</scope>
    <source>
        <strain evidence="2">cv. Chardonnay</strain>
        <tissue evidence="1">Leaf</tissue>
    </source>
</reference>
<evidence type="ECO:0000313" key="2">
    <source>
        <dbReference type="Proteomes" id="UP000288805"/>
    </source>
</evidence>
<dbReference type="InterPro" id="IPR027443">
    <property type="entry name" value="IPNS-like_sf"/>
</dbReference>
<dbReference type="AlphaFoldDB" id="A0A438IEV3"/>
<dbReference type="Gene3D" id="2.60.120.330">
    <property type="entry name" value="B-lactam Antibiotic, Isopenicillin N Synthase, Chain"/>
    <property type="match status" value="1"/>
</dbReference>
<comment type="caution">
    <text evidence="1">The sequence shown here is derived from an EMBL/GenBank/DDBJ whole genome shotgun (WGS) entry which is preliminary data.</text>
</comment>
<dbReference type="Proteomes" id="UP000288805">
    <property type="component" value="Unassembled WGS sequence"/>
</dbReference>
<evidence type="ECO:0000313" key="1">
    <source>
        <dbReference type="EMBL" id="RVW95244.1"/>
    </source>
</evidence>
<dbReference type="SUPFAM" id="SSF51197">
    <property type="entry name" value="Clavaminate synthase-like"/>
    <property type="match status" value="1"/>
</dbReference>
<name>A0A438IEV3_VITVI</name>
<accession>A0A438IEV3</accession>
<dbReference type="EMBL" id="QGNW01000115">
    <property type="protein sequence ID" value="RVW95244.1"/>
    <property type="molecule type" value="Genomic_DNA"/>
</dbReference>